<comment type="subcellular location">
    <subcellularLocation>
        <location evidence="1">Nucleus</location>
    </subcellularLocation>
</comment>
<dbReference type="GO" id="GO:0003729">
    <property type="term" value="F:mRNA binding"/>
    <property type="evidence" value="ECO:0007669"/>
    <property type="project" value="TreeGrafter"/>
</dbReference>
<dbReference type="GO" id="GO:0000445">
    <property type="term" value="C:THO complex part of transcription export complex"/>
    <property type="evidence" value="ECO:0007669"/>
    <property type="project" value="TreeGrafter"/>
</dbReference>
<keyword evidence="3" id="KW-0539">Nucleus</keyword>
<evidence type="ECO:0000256" key="3">
    <source>
        <dbReference type="ARBA" id="ARBA00023242"/>
    </source>
</evidence>
<evidence type="ECO:0000256" key="2">
    <source>
        <dbReference type="ARBA" id="ARBA00008044"/>
    </source>
</evidence>
<dbReference type="EMBL" id="JAGTXO010000009">
    <property type="protein sequence ID" value="KAG8465895.1"/>
    <property type="molecule type" value="Genomic_DNA"/>
</dbReference>
<gene>
    <name evidence="4" type="ORF">KFE25_005465</name>
</gene>
<accession>A0A8J5XUY8</accession>
<name>A0A8J5XUY8_DIALT</name>
<protein>
    <submittedName>
        <fullName evidence="4">Uncharacterized protein</fullName>
    </submittedName>
</protein>
<sequence>MAAEPVHCAGAVARIRALADEAAKAARAGAPAAAVAASLARAPALIVRLKQVEREFAVRASVADADMLARKRRLDDVASGAQELHAERSQLQHELSLCDAASRAPALDDGELVDVPAPETGGLVPDEKQLRLRRRAAELRTRRELHAQIGALREAVTAARARRARLLDADAAVRPELVKLIGAASSLEAYLSVPSVLCAAEPADPRAHLLPPPLWSLYTEGALLVGTPALGSTLYSVSIATSTPPVAGAMPTPHVAAAPAAPCDEPPDARAPLSVRLHVLCARRRLFIEFSYFPRLHVLGAAAPEGGAELLRAVNVDDDGHTFPHGRALLAASRGSPVLSPEALAPAVPFRWAQWLGGIATDSPLPSGGCAEAAARLSLAEVLQAIASAS</sequence>
<evidence type="ECO:0000313" key="5">
    <source>
        <dbReference type="Proteomes" id="UP000751190"/>
    </source>
</evidence>
<dbReference type="OrthoDB" id="10643520at2759"/>
<evidence type="ECO:0000313" key="4">
    <source>
        <dbReference type="EMBL" id="KAG8465895.1"/>
    </source>
</evidence>
<comment type="caution">
    <text evidence="4">The sequence shown here is derived from an EMBL/GenBank/DDBJ whole genome shotgun (WGS) entry which is preliminary data.</text>
</comment>
<dbReference type="PANTHER" id="PTHR13375:SF3">
    <property type="entry name" value="THO COMPLEX SUBUNIT 5 HOMOLOG"/>
    <property type="match status" value="1"/>
</dbReference>
<dbReference type="PANTHER" id="PTHR13375">
    <property type="entry name" value="FMS INTERACTING PROTEIN"/>
    <property type="match status" value="1"/>
</dbReference>
<dbReference type="Proteomes" id="UP000751190">
    <property type="component" value="Unassembled WGS sequence"/>
</dbReference>
<dbReference type="GO" id="GO:0006406">
    <property type="term" value="P:mRNA export from nucleus"/>
    <property type="evidence" value="ECO:0007669"/>
    <property type="project" value="TreeGrafter"/>
</dbReference>
<dbReference type="AlphaFoldDB" id="A0A8J5XUY8"/>
<comment type="similarity">
    <text evidence="2">Belongs to the THOC5 family.</text>
</comment>
<dbReference type="InterPro" id="IPR019163">
    <property type="entry name" value="THO_Thoc5"/>
</dbReference>
<dbReference type="Pfam" id="PF09766">
    <property type="entry name" value="FmiP_Thoc5"/>
    <property type="match status" value="1"/>
</dbReference>
<reference evidence="4" key="1">
    <citation type="submission" date="2021-05" db="EMBL/GenBank/DDBJ databases">
        <title>The genome of the haptophyte Pavlova lutheri (Diacronema luteri, Pavlovales) - a model for lipid biosynthesis in eukaryotic algae.</title>
        <authorList>
            <person name="Hulatt C.J."/>
            <person name="Posewitz M.C."/>
        </authorList>
    </citation>
    <scope>NUCLEOTIDE SEQUENCE</scope>
    <source>
        <strain evidence="4">NIVA-4/92</strain>
    </source>
</reference>
<evidence type="ECO:0000256" key="1">
    <source>
        <dbReference type="ARBA" id="ARBA00004123"/>
    </source>
</evidence>
<proteinExistence type="inferred from homology"/>
<keyword evidence="5" id="KW-1185">Reference proteome</keyword>
<organism evidence="4 5">
    <name type="scientific">Diacronema lutheri</name>
    <name type="common">Unicellular marine alga</name>
    <name type="synonym">Monochrysis lutheri</name>
    <dbReference type="NCBI Taxonomy" id="2081491"/>
    <lineage>
        <taxon>Eukaryota</taxon>
        <taxon>Haptista</taxon>
        <taxon>Haptophyta</taxon>
        <taxon>Pavlovophyceae</taxon>
        <taxon>Pavlovales</taxon>
        <taxon>Pavlovaceae</taxon>
        <taxon>Diacronema</taxon>
    </lineage>
</organism>